<name>A0A0L1MF02_PSESX</name>
<evidence type="ECO:0000313" key="3">
    <source>
        <dbReference type="Proteomes" id="UP000036955"/>
    </source>
</evidence>
<evidence type="ECO:0000256" key="1">
    <source>
        <dbReference type="SAM" id="MobiDB-lite"/>
    </source>
</evidence>
<dbReference type="AlphaFoldDB" id="A0A0L1MF02"/>
<organism evidence="2 3">
    <name type="scientific">Pseudomonas syringae</name>
    <dbReference type="NCBI Taxonomy" id="317"/>
    <lineage>
        <taxon>Bacteria</taxon>
        <taxon>Pseudomonadati</taxon>
        <taxon>Pseudomonadota</taxon>
        <taxon>Gammaproteobacteria</taxon>
        <taxon>Pseudomonadales</taxon>
        <taxon>Pseudomonadaceae</taxon>
        <taxon>Pseudomonas</taxon>
    </lineage>
</organism>
<accession>A0A0L1MF02</accession>
<feature type="compositionally biased region" description="Pro residues" evidence="1">
    <location>
        <begin position="8"/>
        <end position="39"/>
    </location>
</feature>
<dbReference type="EMBL" id="LFQK01000024">
    <property type="protein sequence ID" value="KNH26869.1"/>
    <property type="molecule type" value="Genomic_DNA"/>
</dbReference>
<comment type="caution">
    <text evidence="2">The sequence shown here is derived from an EMBL/GenBank/DDBJ whole genome shotgun (WGS) entry which is preliminary data.</text>
</comment>
<gene>
    <name evidence="2" type="ORF">ACS77_14330</name>
</gene>
<proteinExistence type="predicted"/>
<feature type="region of interest" description="Disordered" evidence="1">
    <location>
        <begin position="7"/>
        <end position="39"/>
    </location>
</feature>
<sequence length="70" mass="7086">MLLCVELPVPPPAPPVPPPADPVPPPAPEPEPLAPPSVPVPLTWGAELVPPAGEPGVLSGENVELLMPPD</sequence>
<reference evidence="2 3" key="1">
    <citation type="submission" date="2015-06" db="EMBL/GenBank/DDBJ databases">
        <authorList>
            <person name="Hoefler B.C."/>
            <person name="Straight P.D."/>
        </authorList>
    </citation>
    <scope>NUCLEOTIDE SEQUENCE [LARGE SCALE GENOMIC DNA]</scope>
    <source>
        <strain evidence="2 3">Riq4</strain>
    </source>
</reference>
<evidence type="ECO:0000313" key="2">
    <source>
        <dbReference type="EMBL" id="KNH26869.1"/>
    </source>
</evidence>
<protein>
    <submittedName>
        <fullName evidence="2">Uncharacterized protein</fullName>
    </submittedName>
</protein>
<dbReference type="Proteomes" id="UP000036955">
    <property type="component" value="Unassembled WGS sequence"/>
</dbReference>